<proteinExistence type="predicted"/>
<dbReference type="Proteomes" id="UP001164803">
    <property type="component" value="Plasmid unnamed2"/>
</dbReference>
<dbReference type="EMBL" id="CP104066">
    <property type="protein sequence ID" value="WAH39538.1"/>
    <property type="molecule type" value="Genomic_DNA"/>
</dbReference>
<evidence type="ECO:0000313" key="3">
    <source>
        <dbReference type="Proteomes" id="UP001164803"/>
    </source>
</evidence>
<keyword evidence="3" id="KW-1185">Reference proteome</keyword>
<name>A0ABY6Z9W7_9BACL</name>
<dbReference type="RefSeq" id="WP_268047122.1">
    <property type="nucleotide sequence ID" value="NZ_CP104066.1"/>
</dbReference>
<keyword evidence="2" id="KW-0614">Plasmid</keyword>
<reference evidence="2" key="1">
    <citation type="submission" date="2022-08" db="EMBL/GenBank/DDBJ databases">
        <title>Alicyclobacillus dauci DSM2870, complete genome.</title>
        <authorList>
            <person name="Wang Q."/>
            <person name="Cai R."/>
            <person name="Wang Z."/>
        </authorList>
    </citation>
    <scope>NUCLEOTIDE SEQUENCE</scope>
    <source>
        <strain evidence="2">DSM 28700</strain>
        <plasmid evidence="2">unnamed2</plasmid>
    </source>
</reference>
<organism evidence="2 3">
    <name type="scientific">Alicyclobacillus dauci</name>
    <dbReference type="NCBI Taxonomy" id="1475485"/>
    <lineage>
        <taxon>Bacteria</taxon>
        <taxon>Bacillati</taxon>
        <taxon>Bacillota</taxon>
        <taxon>Bacilli</taxon>
        <taxon>Bacillales</taxon>
        <taxon>Alicyclobacillaceae</taxon>
        <taxon>Alicyclobacillus</taxon>
    </lineage>
</organism>
<sequence length="66" mass="7648">MDEKQLLDAIRQIVREEIGDVEARLNQRIDKVEQAVLETSRDVKDIKSRLGETETDVRLLKKIVSN</sequence>
<evidence type="ECO:0000313" key="1">
    <source>
        <dbReference type="EMBL" id="WAH39478.1"/>
    </source>
</evidence>
<protein>
    <submittedName>
        <fullName evidence="2">Uncharacterized protein</fullName>
    </submittedName>
</protein>
<dbReference type="EMBL" id="CP104066">
    <property type="protein sequence ID" value="WAH39478.1"/>
    <property type="molecule type" value="Genomic_DNA"/>
</dbReference>
<evidence type="ECO:0000313" key="2">
    <source>
        <dbReference type="EMBL" id="WAH39538.1"/>
    </source>
</evidence>
<gene>
    <name evidence="2" type="ORF">NZD86_23920</name>
    <name evidence="1" type="ORF">NZD86_24220</name>
</gene>
<accession>A0ABY6Z9W7</accession>
<geneLocation type="plasmid" evidence="2 3">
    <name>unnamed2</name>
</geneLocation>